<dbReference type="InterPro" id="IPR040706">
    <property type="entry name" value="Zf-MYST"/>
</dbReference>
<dbReference type="EC" id="2.3.1.48" evidence="6"/>
<dbReference type="GO" id="GO:0061733">
    <property type="term" value="F:protein-lysine-acetyltransferase activity"/>
    <property type="evidence" value="ECO:0007669"/>
    <property type="project" value="UniProtKB-EC"/>
</dbReference>
<evidence type="ECO:0000313" key="7">
    <source>
        <dbReference type="Proteomes" id="UP001281761"/>
    </source>
</evidence>
<dbReference type="InterPro" id="IPR002717">
    <property type="entry name" value="HAT_MYST-type"/>
</dbReference>
<feature type="region of interest" description="Disordered" evidence="4">
    <location>
        <begin position="264"/>
        <end position="390"/>
    </location>
</feature>
<dbReference type="InterPro" id="IPR000953">
    <property type="entry name" value="Chromo/chromo_shadow_dom"/>
</dbReference>
<name>A0ABQ9Y4A3_9EUKA</name>
<dbReference type="InterPro" id="IPR013087">
    <property type="entry name" value="Znf_C2H2_type"/>
</dbReference>
<dbReference type="Pfam" id="PF11717">
    <property type="entry name" value="Tudor-knot"/>
    <property type="match status" value="1"/>
</dbReference>
<dbReference type="PANTHER" id="PTHR10615">
    <property type="entry name" value="HISTONE ACETYLTRANSFERASE"/>
    <property type="match status" value="1"/>
</dbReference>
<feature type="domain" description="MYST-type HAT" evidence="5">
    <location>
        <begin position="106"/>
        <end position="604"/>
    </location>
</feature>
<keyword evidence="6" id="KW-0012">Acyltransferase</keyword>
<evidence type="ECO:0000313" key="6">
    <source>
        <dbReference type="EMBL" id="KAK2958578.1"/>
    </source>
</evidence>
<keyword evidence="3" id="KW-0804">Transcription</keyword>
<accession>A0ABQ9Y4A3</accession>
<dbReference type="SUPFAM" id="SSF55729">
    <property type="entry name" value="Acyl-CoA N-acyltransferases (Nat)"/>
    <property type="match status" value="2"/>
</dbReference>
<feature type="compositionally biased region" description="Polar residues" evidence="4">
    <location>
        <begin position="658"/>
        <end position="675"/>
    </location>
</feature>
<comment type="caution">
    <text evidence="6">The sequence shown here is derived from an EMBL/GenBank/DDBJ whole genome shotgun (WGS) entry which is preliminary data.</text>
</comment>
<evidence type="ECO:0000256" key="1">
    <source>
        <dbReference type="ARBA" id="ARBA00022679"/>
    </source>
</evidence>
<keyword evidence="1 6" id="KW-0808">Transferase</keyword>
<evidence type="ECO:0000259" key="5">
    <source>
        <dbReference type="PROSITE" id="PS51726"/>
    </source>
</evidence>
<dbReference type="PROSITE" id="PS51726">
    <property type="entry name" value="MYST_HAT"/>
    <property type="match status" value="1"/>
</dbReference>
<reference evidence="6 7" key="1">
    <citation type="journal article" date="2022" name="bioRxiv">
        <title>Genomics of Preaxostyla Flagellates Illuminates Evolutionary Transitions and the Path Towards Mitochondrial Loss.</title>
        <authorList>
            <person name="Novak L.V.F."/>
            <person name="Treitli S.C."/>
            <person name="Pyrih J."/>
            <person name="Halakuc P."/>
            <person name="Pipaliya S.V."/>
            <person name="Vacek V."/>
            <person name="Brzon O."/>
            <person name="Soukal P."/>
            <person name="Eme L."/>
            <person name="Dacks J.B."/>
            <person name="Karnkowska A."/>
            <person name="Elias M."/>
            <person name="Hampl V."/>
        </authorList>
    </citation>
    <scope>NUCLEOTIDE SEQUENCE [LARGE SCALE GENOMIC DNA]</scope>
    <source>
        <strain evidence="6">NAU3</strain>
        <tissue evidence="6">Gut</tissue>
    </source>
</reference>
<feature type="compositionally biased region" description="Pro residues" evidence="4">
    <location>
        <begin position="306"/>
        <end position="322"/>
    </location>
</feature>
<feature type="compositionally biased region" description="Low complexity" evidence="4">
    <location>
        <begin position="323"/>
        <end position="382"/>
    </location>
</feature>
<dbReference type="PROSITE" id="PS00028">
    <property type="entry name" value="ZINC_FINGER_C2H2_1"/>
    <property type="match status" value="1"/>
</dbReference>
<dbReference type="SUPFAM" id="SSF54160">
    <property type="entry name" value="Chromo domain-like"/>
    <property type="match status" value="1"/>
</dbReference>
<dbReference type="InterPro" id="IPR025995">
    <property type="entry name" value="Tudor-knot"/>
</dbReference>
<keyword evidence="2" id="KW-0805">Transcription regulation</keyword>
<dbReference type="Pfam" id="PF17772">
    <property type="entry name" value="zf-MYST"/>
    <property type="match status" value="1"/>
</dbReference>
<evidence type="ECO:0000256" key="2">
    <source>
        <dbReference type="ARBA" id="ARBA00023015"/>
    </source>
</evidence>
<dbReference type="InterPro" id="IPR016197">
    <property type="entry name" value="Chromo-like_dom_sf"/>
</dbReference>
<proteinExistence type="predicted"/>
<gene>
    <name evidence="6" type="ORF">BLNAU_6347</name>
</gene>
<sequence>MYSSTPIPWVIGETVMAVWRDGQHHPATILEIRQLPNGKQELYIHYTEFERRLDQWIPPEYLLPIDDDEIRTRNRTKKYEGDAQLKTLEMCDPSIADWEKKHIESTKIKYIERLQLGRYEMECWYYSPYPDEYEFVPKLYVCEYCLKYMRKHKTLARHKDKCQHNSPPGRIIYKDGNLVIFEVDGSQDCLYCQNLCLLGKLFLDHKAVFYDVSSFCFYVLCEEEENARVVEAEVVDETEVKMGETVEEGNEAMKEVVKAEDAPTIKEEASLDQTPLVIDQSTDLPTDSQTPVIPPTEKLSSSALQLPPPLQTSLTPTPPPNSHSPLQSSTSQPIPSSPSGNPASLPSAHTPPTTSPNPSITPAASPSKAHSGSSKLSHSPLSQPTVESFPHNPTSNYHIIGFFSKEKDCIEGYNLSCIAVLPPYQRKGYSHFLISISYLLSIREGKLGSPERPLSDLGHRSYVSYWTGAVLDTICEMLEEQATCDSGKAKSVDRRVEQIQPSSRMGVARFLLPPPAGTHSTVLTQTPDDTDAFTITPKQISLRTSIQLNEVMAVLMFLDFLPASKPSCPIIINQDVLDQHRKSRMVMARKGRKFAQAQNLRWVPPSTKDSSHKQNRTTKIDSKGHTKEVVDVEVELKKEKRVPEIDITASKVKRNPETHNQTQLSPKNVPTPNQGILQTQPIIQFLPISVGDT</sequence>
<organism evidence="6 7">
    <name type="scientific">Blattamonas nauphoetae</name>
    <dbReference type="NCBI Taxonomy" id="2049346"/>
    <lineage>
        <taxon>Eukaryota</taxon>
        <taxon>Metamonada</taxon>
        <taxon>Preaxostyla</taxon>
        <taxon>Oxymonadida</taxon>
        <taxon>Blattamonas</taxon>
    </lineage>
</organism>
<dbReference type="Gene3D" id="2.30.30.140">
    <property type="match status" value="1"/>
</dbReference>
<dbReference type="Gene3D" id="3.30.60.60">
    <property type="entry name" value="N-acetyl transferase-like"/>
    <property type="match status" value="1"/>
</dbReference>
<dbReference type="Pfam" id="PF01853">
    <property type="entry name" value="MOZ_SAS"/>
    <property type="match status" value="2"/>
</dbReference>
<dbReference type="InterPro" id="IPR016181">
    <property type="entry name" value="Acyl_CoA_acyltransferase"/>
</dbReference>
<protein>
    <submittedName>
        <fullName evidence="6">Histone acetyltransferase KAT8</fullName>
        <ecNumber evidence="6">2.3.1.48</ecNumber>
    </submittedName>
</protein>
<feature type="compositionally biased region" description="Polar residues" evidence="4">
    <location>
        <begin position="279"/>
        <end position="291"/>
    </location>
</feature>
<dbReference type="InterPro" id="IPR050603">
    <property type="entry name" value="MYST_HAT"/>
</dbReference>
<evidence type="ECO:0000256" key="4">
    <source>
        <dbReference type="SAM" id="MobiDB-lite"/>
    </source>
</evidence>
<dbReference type="EMBL" id="JARBJD010000036">
    <property type="protein sequence ID" value="KAK2958578.1"/>
    <property type="molecule type" value="Genomic_DNA"/>
</dbReference>
<dbReference type="Proteomes" id="UP001281761">
    <property type="component" value="Unassembled WGS sequence"/>
</dbReference>
<dbReference type="SMART" id="SM00298">
    <property type="entry name" value="CHROMO"/>
    <property type="match status" value="1"/>
</dbReference>
<evidence type="ECO:0000256" key="3">
    <source>
        <dbReference type="ARBA" id="ARBA00023163"/>
    </source>
</evidence>
<keyword evidence="7" id="KW-1185">Reference proteome</keyword>
<feature type="region of interest" description="Disordered" evidence="4">
    <location>
        <begin position="653"/>
        <end position="675"/>
    </location>
</feature>
<dbReference type="Gene3D" id="3.40.630.30">
    <property type="match status" value="2"/>
</dbReference>